<evidence type="ECO:0000313" key="1">
    <source>
        <dbReference type="EMBL" id="KKN10802.1"/>
    </source>
</evidence>
<gene>
    <name evidence="1" type="ORF">LCGC14_1032860</name>
</gene>
<name>A0A0F9NFU9_9ZZZZ</name>
<feature type="non-terminal residue" evidence="1">
    <location>
        <position position="749"/>
    </location>
</feature>
<dbReference type="AlphaFoldDB" id="A0A0F9NFU9"/>
<sequence length="749" mass="82764">MANYIHELLDLPAQVNKGDFVLNLAAGVTDKNASQTLHNYVVTPQLVSCFEQATGFIKSAMDSSQSKACYLHGSFGSGKSHFMAVLHLLLQGNPEARSMPELAPVVAKSNAWTEGRKFLMVPFHMIGSRSMEQGILGQYSSYVRQKHPNAPVPGVYLAESLFADAQGLREGMGDDAFLAKLNRDKGGGSGDGWGSIAAGWDAGSFDAAVAAAPGDQDRTRLVGDLIGTYFRSYHNVAAGQDEAYLDLDQGLAVISEHAESLGYDGVILFLDELILWLASHAADLSFIHQETQKLVKLVESQHADRPIPLISFVARQRDLRKLIGDTVPGAQKLNFDDSVDWSEGRFAVIKFEDRNLPMIANKRVLKPKSEAARQELDAAFEATAQIRKEVMDTLLADEYDREMFRLIYPFSPALMETLVAASGMLQRERTAIKVMMQLLVDQRDTLKVGDIVPVGDLFDAVAQGDEAFSQEMKVYFDTARKLYHERLLPMLEAQHEARREELLAKPFDDIARVNFVNDDRLIKTLMLSALVPGVRSLAALTASRLAALNHGTIRSPIPGKETSLVLQKCKAWSAEVGEIKIGDDATNPTISIQLTGVDTEAIVAAAQHEDNPGNQMRMVREILFHELGIENADQMFLSHEFLWRNTHRKCDVIYGNVRTLPDTSLTANEGIWKIVIDYPFDEPGHPVADDNAKLLDYGEKNSAGTRTIVWLPAFFSQTAMRDLSKLVVIEHVLTGERFGGYASFLSPQD</sequence>
<proteinExistence type="predicted"/>
<reference evidence="1" key="1">
    <citation type="journal article" date="2015" name="Nature">
        <title>Complex archaea that bridge the gap between prokaryotes and eukaryotes.</title>
        <authorList>
            <person name="Spang A."/>
            <person name="Saw J.H."/>
            <person name="Jorgensen S.L."/>
            <person name="Zaremba-Niedzwiedzka K."/>
            <person name="Martijn J."/>
            <person name="Lind A.E."/>
            <person name="van Eijk R."/>
            <person name="Schleper C."/>
            <person name="Guy L."/>
            <person name="Ettema T.J."/>
        </authorList>
    </citation>
    <scope>NUCLEOTIDE SEQUENCE</scope>
</reference>
<organism evidence="1">
    <name type="scientific">marine sediment metagenome</name>
    <dbReference type="NCBI Taxonomy" id="412755"/>
    <lineage>
        <taxon>unclassified sequences</taxon>
        <taxon>metagenomes</taxon>
        <taxon>ecological metagenomes</taxon>
    </lineage>
</organism>
<comment type="caution">
    <text evidence="1">The sequence shown here is derived from an EMBL/GenBank/DDBJ whole genome shotgun (WGS) entry which is preliminary data.</text>
</comment>
<accession>A0A0F9NFU9</accession>
<evidence type="ECO:0008006" key="2">
    <source>
        <dbReference type="Google" id="ProtNLM"/>
    </source>
</evidence>
<dbReference type="EMBL" id="LAZR01004202">
    <property type="protein sequence ID" value="KKN10802.1"/>
    <property type="molecule type" value="Genomic_DNA"/>
</dbReference>
<protein>
    <recommendedName>
        <fullName evidence="2">Phage resistance protein</fullName>
    </recommendedName>
</protein>